<evidence type="ECO:0000313" key="7">
    <source>
        <dbReference type="EMBL" id="MFD1147886.1"/>
    </source>
</evidence>
<evidence type="ECO:0000256" key="3">
    <source>
        <dbReference type="ARBA" id="ARBA00022763"/>
    </source>
</evidence>
<dbReference type="EMBL" id="JBHTLK010000049">
    <property type="protein sequence ID" value="MFD1147886.1"/>
    <property type="molecule type" value="Genomic_DNA"/>
</dbReference>
<evidence type="ECO:0000256" key="4">
    <source>
        <dbReference type="ARBA" id="ARBA00022801"/>
    </source>
</evidence>
<accession>A0ABW3QT88</accession>
<keyword evidence="1" id="KW-0540">Nuclease</keyword>
<dbReference type="Proteomes" id="UP001597168">
    <property type="component" value="Unassembled WGS sequence"/>
</dbReference>
<sequence length="158" mass="17844">MYSYLNPGPTPPAANPDAAKLMRRIRRSGTKPELALRSALHRKGLRFVVDRSPPGTDRRRRVDILLRGARIALFVDGCFWHSCPVHGQLPQANRKWWRLKLRGIALRDRDTDAQLAKAGWLVVRVWEHEDPAEAAQRVLELVAMRTAWSAVGPTHSSG</sequence>
<dbReference type="CDD" id="cd00221">
    <property type="entry name" value="Vsr"/>
    <property type="match status" value="1"/>
</dbReference>
<dbReference type="InterPro" id="IPR011335">
    <property type="entry name" value="Restrct_endonuc-II-like"/>
</dbReference>
<dbReference type="SUPFAM" id="SSF52980">
    <property type="entry name" value="Restriction endonuclease-like"/>
    <property type="match status" value="1"/>
</dbReference>
<keyword evidence="4" id="KW-0378">Hydrolase</keyword>
<keyword evidence="5" id="KW-0234">DNA repair</keyword>
<name>A0ABW3QT88_9PSEU</name>
<keyword evidence="2 7" id="KW-0255">Endonuclease</keyword>
<comment type="caution">
    <text evidence="7">The sequence shown here is derived from an EMBL/GenBank/DDBJ whole genome shotgun (WGS) entry which is preliminary data.</text>
</comment>
<dbReference type="NCBIfam" id="TIGR00632">
    <property type="entry name" value="vsr"/>
    <property type="match status" value="1"/>
</dbReference>
<dbReference type="Pfam" id="PF03852">
    <property type="entry name" value="Vsr"/>
    <property type="match status" value="1"/>
</dbReference>
<evidence type="ECO:0000256" key="6">
    <source>
        <dbReference type="ARBA" id="ARBA00029466"/>
    </source>
</evidence>
<reference evidence="8" key="1">
    <citation type="journal article" date="2019" name="Int. J. Syst. Evol. Microbiol.">
        <title>The Global Catalogue of Microorganisms (GCM) 10K type strain sequencing project: providing services to taxonomists for standard genome sequencing and annotation.</title>
        <authorList>
            <consortium name="The Broad Institute Genomics Platform"/>
            <consortium name="The Broad Institute Genome Sequencing Center for Infectious Disease"/>
            <person name="Wu L."/>
            <person name="Ma J."/>
        </authorList>
    </citation>
    <scope>NUCLEOTIDE SEQUENCE [LARGE SCALE GENOMIC DNA]</scope>
    <source>
        <strain evidence="8">CCUG 60214</strain>
    </source>
</reference>
<gene>
    <name evidence="7" type="ORF">ACFQ3T_12180</name>
</gene>
<dbReference type="InterPro" id="IPR004603">
    <property type="entry name" value="DNA_mismatch_endonuc_vsr"/>
</dbReference>
<evidence type="ECO:0000256" key="1">
    <source>
        <dbReference type="ARBA" id="ARBA00022722"/>
    </source>
</evidence>
<dbReference type="Gene3D" id="3.40.960.10">
    <property type="entry name" value="VSR Endonuclease"/>
    <property type="match status" value="1"/>
</dbReference>
<evidence type="ECO:0000256" key="5">
    <source>
        <dbReference type="ARBA" id="ARBA00023204"/>
    </source>
</evidence>
<dbReference type="RefSeq" id="WP_380723348.1">
    <property type="nucleotide sequence ID" value="NZ_JBHTLK010000049.1"/>
</dbReference>
<proteinExistence type="inferred from homology"/>
<comment type="similarity">
    <text evidence="6">Belongs to the Vsr family.</text>
</comment>
<dbReference type="GO" id="GO:0004519">
    <property type="term" value="F:endonuclease activity"/>
    <property type="evidence" value="ECO:0007669"/>
    <property type="project" value="UniProtKB-KW"/>
</dbReference>
<evidence type="ECO:0000313" key="8">
    <source>
        <dbReference type="Proteomes" id="UP001597168"/>
    </source>
</evidence>
<keyword evidence="8" id="KW-1185">Reference proteome</keyword>
<organism evidence="7 8">
    <name type="scientific">Saccharothrix hoggarensis</name>
    <dbReference type="NCBI Taxonomy" id="913853"/>
    <lineage>
        <taxon>Bacteria</taxon>
        <taxon>Bacillati</taxon>
        <taxon>Actinomycetota</taxon>
        <taxon>Actinomycetes</taxon>
        <taxon>Pseudonocardiales</taxon>
        <taxon>Pseudonocardiaceae</taxon>
        <taxon>Saccharothrix</taxon>
    </lineage>
</organism>
<protein>
    <submittedName>
        <fullName evidence="7">Very short patch repair endonuclease</fullName>
    </submittedName>
</protein>
<evidence type="ECO:0000256" key="2">
    <source>
        <dbReference type="ARBA" id="ARBA00022759"/>
    </source>
</evidence>
<keyword evidence="3" id="KW-0227">DNA damage</keyword>